<feature type="transmembrane region" description="Helical" evidence="1">
    <location>
        <begin position="110"/>
        <end position="132"/>
    </location>
</feature>
<sequence length="247" mass="25182">MIPAAVRQSLRRWEIGVTPAMVASTFPWFGVVGAAYATQQAVALPRLLDLLFRSPAAYLTVGSVVVLLWFTVERVRPGAQAPVTIVGGVALLAIGALALALDLFSRGSEVLLWNGVAVAFALGATAVVWGIYRWRDSDAVWVGLGSGVLFAHVLDAATTGVGLAALGTVERNPIAASIIAIGDTAALAHSGIAVFLVVKIAVALAAVSILAGSAESGREEAAILVVAGGVGLAPAVHNLVLFSLTVS</sequence>
<dbReference type="InterPro" id="IPR002749">
    <property type="entry name" value="DUF63"/>
</dbReference>
<feature type="transmembrane region" description="Helical" evidence="1">
    <location>
        <begin position="222"/>
        <end position="244"/>
    </location>
</feature>
<keyword evidence="3" id="KW-1185">Reference proteome</keyword>
<dbReference type="RefSeq" id="WP_256307628.1">
    <property type="nucleotide sequence ID" value="NZ_JANHAW010000002.1"/>
</dbReference>
<dbReference type="Pfam" id="PF01889">
    <property type="entry name" value="DUF63"/>
    <property type="match status" value="1"/>
</dbReference>
<dbReference type="PANTHER" id="PTHR40700">
    <property type="entry name" value="HYPOTHETICAL MEMBRANE PROTEIN, CONSERVED, DUF63 FAMILY"/>
    <property type="match status" value="1"/>
</dbReference>
<keyword evidence="1" id="KW-0812">Transmembrane</keyword>
<feature type="transmembrane region" description="Helical" evidence="1">
    <location>
        <begin position="50"/>
        <end position="71"/>
    </location>
</feature>
<reference evidence="2 3" key="1">
    <citation type="journal article" date="2019" name="Int. J. Syst. Evol. Microbiol.">
        <title>The Global Catalogue of Microorganisms (GCM) 10K type strain sequencing project: providing services to taxonomists for standard genome sequencing and annotation.</title>
        <authorList>
            <consortium name="The Broad Institute Genomics Platform"/>
            <consortium name="The Broad Institute Genome Sequencing Center for Infectious Disease"/>
            <person name="Wu L."/>
            <person name="Ma J."/>
        </authorList>
    </citation>
    <scope>NUCLEOTIDE SEQUENCE [LARGE SCALE GENOMIC DNA]</scope>
    <source>
        <strain evidence="2 3">CGMCC 1.10387</strain>
    </source>
</reference>
<comment type="caution">
    <text evidence="2">The sequence shown here is derived from an EMBL/GenBank/DDBJ whole genome shotgun (WGS) entry which is preliminary data.</text>
</comment>
<evidence type="ECO:0000256" key="1">
    <source>
        <dbReference type="SAM" id="Phobius"/>
    </source>
</evidence>
<dbReference type="PANTHER" id="PTHR40700:SF1">
    <property type="entry name" value="DUF63 DOMAIN-CONTAINING PROTEIN"/>
    <property type="match status" value="1"/>
</dbReference>
<proteinExistence type="predicted"/>
<gene>
    <name evidence="2" type="ORF">ACFSAS_04655</name>
</gene>
<feature type="transmembrane region" description="Helical" evidence="1">
    <location>
        <begin position="139"/>
        <end position="166"/>
    </location>
</feature>
<name>A0ABD6DRH9_9EURY</name>
<dbReference type="Proteomes" id="UP001597092">
    <property type="component" value="Unassembled WGS sequence"/>
</dbReference>
<accession>A0ABD6DRH9</accession>
<dbReference type="EMBL" id="JBHUDP010000001">
    <property type="protein sequence ID" value="MFD1684897.1"/>
    <property type="molecule type" value="Genomic_DNA"/>
</dbReference>
<keyword evidence="1" id="KW-0472">Membrane</keyword>
<evidence type="ECO:0000313" key="2">
    <source>
        <dbReference type="EMBL" id="MFD1684897.1"/>
    </source>
</evidence>
<protein>
    <submittedName>
        <fullName evidence="2">DUF63 family protein</fullName>
    </submittedName>
</protein>
<feature type="transmembrane region" description="Helical" evidence="1">
    <location>
        <begin position="186"/>
        <end position="210"/>
    </location>
</feature>
<keyword evidence="1" id="KW-1133">Transmembrane helix</keyword>
<organism evidence="2 3">
    <name type="scientific">Halobellus litoreus</name>
    <dbReference type="NCBI Taxonomy" id="755310"/>
    <lineage>
        <taxon>Archaea</taxon>
        <taxon>Methanobacteriati</taxon>
        <taxon>Methanobacteriota</taxon>
        <taxon>Stenosarchaea group</taxon>
        <taxon>Halobacteria</taxon>
        <taxon>Halobacteriales</taxon>
        <taxon>Haloferacaceae</taxon>
        <taxon>Halobellus</taxon>
    </lineage>
</organism>
<evidence type="ECO:0000313" key="3">
    <source>
        <dbReference type="Proteomes" id="UP001597092"/>
    </source>
</evidence>
<feature type="transmembrane region" description="Helical" evidence="1">
    <location>
        <begin position="20"/>
        <end position="38"/>
    </location>
</feature>
<feature type="transmembrane region" description="Helical" evidence="1">
    <location>
        <begin position="83"/>
        <end position="104"/>
    </location>
</feature>
<dbReference type="AlphaFoldDB" id="A0ABD6DRH9"/>